<dbReference type="Pfam" id="PF13568">
    <property type="entry name" value="OMP_b-brl_2"/>
    <property type="match status" value="1"/>
</dbReference>
<feature type="chain" id="PRO_5014169485" evidence="1">
    <location>
        <begin position="20"/>
        <end position="207"/>
    </location>
</feature>
<protein>
    <submittedName>
        <fullName evidence="3">PorT family protein</fullName>
    </submittedName>
</protein>
<accession>A0A2I0QZ62</accession>
<evidence type="ECO:0000313" key="4">
    <source>
        <dbReference type="Proteomes" id="UP000236654"/>
    </source>
</evidence>
<feature type="signal peptide" evidence="1">
    <location>
        <begin position="1"/>
        <end position="19"/>
    </location>
</feature>
<evidence type="ECO:0000259" key="2">
    <source>
        <dbReference type="Pfam" id="PF13568"/>
    </source>
</evidence>
<name>A0A2I0QZ62_9FLAO</name>
<gene>
    <name evidence="3" type="ORF">CW751_14160</name>
</gene>
<comment type="caution">
    <text evidence="3">The sequence shown here is derived from an EMBL/GenBank/DDBJ whole genome shotgun (WGS) entry which is preliminary data.</text>
</comment>
<feature type="domain" description="Outer membrane protein beta-barrel" evidence="2">
    <location>
        <begin position="19"/>
        <end position="175"/>
    </location>
</feature>
<keyword evidence="4" id="KW-1185">Reference proteome</keyword>
<proteinExistence type="predicted"/>
<evidence type="ECO:0000313" key="3">
    <source>
        <dbReference type="EMBL" id="PKR79631.1"/>
    </source>
</evidence>
<dbReference type="RefSeq" id="WP_101335682.1">
    <property type="nucleotide sequence ID" value="NZ_PJNI01000022.1"/>
</dbReference>
<dbReference type="Proteomes" id="UP000236654">
    <property type="component" value="Unassembled WGS sequence"/>
</dbReference>
<evidence type="ECO:0000256" key="1">
    <source>
        <dbReference type="SAM" id="SignalP"/>
    </source>
</evidence>
<dbReference type="EMBL" id="PJNI01000022">
    <property type="protein sequence ID" value="PKR79631.1"/>
    <property type="molecule type" value="Genomic_DNA"/>
</dbReference>
<dbReference type="InterPro" id="IPR025665">
    <property type="entry name" value="Beta-barrel_OMP_2"/>
</dbReference>
<sequence>MKKVLLFTALLTTTFFATAQDARGDLKLGIKGGATLSNVYDSEGEEFDADARLGYTAGLNLEIPIGTYLGIHPEVLVTQKGFKGSGSILGSDYSYKRTTTFLEVPVLLALKPSEFFSIVAGPQFAYLMSEKNEFDSGIGVSQEEEFENDNIRKNLLGLVGGLNLNFNHVTVGVRLGIDLQKNHGDGSADTPRYKNAWGQFTIGYRFF</sequence>
<reference evidence="3 4" key="1">
    <citation type="submission" date="2017-12" db="EMBL/GenBank/DDBJ databases">
        <title>The draft genome sequence of Brumimicrobium saltpan LHR20.</title>
        <authorList>
            <person name="Do Z.-J."/>
            <person name="Luo H.-R."/>
        </authorList>
    </citation>
    <scope>NUCLEOTIDE SEQUENCE [LARGE SCALE GENOMIC DNA]</scope>
    <source>
        <strain evidence="3 4">LHR20</strain>
    </source>
</reference>
<organism evidence="3 4">
    <name type="scientific">Brumimicrobium salinarum</name>
    <dbReference type="NCBI Taxonomy" id="2058658"/>
    <lineage>
        <taxon>Bacteria</taxon>
        <taxon>Pseudomonadati</taxon>
        <taxon>Bacteroidota</taxon>
        <taxon>Flavobacteriia</taxon>
        <taxon>Flavobacteriales</taxon>
        <taxon>Crocinitomicaceae</taxon>
        <taxon>Brumimicrobium</taxon>
    </lineage>
</organism>
<keyword evidence="1" id="KW-0732">Signal</keyword>
<dbReference type="OrthoDB" id="947434at2"/>
<dbReference type="AlphaFoldDB" id="A0A2I0QZ62"/>